<dbReference type="GO" id="GO:0008270">
    <property type="term" value="F:zinc ion binding"/>
    <property type="evidence" value="ECO:0007669"/>
    <property type="project" value="UniProtKB-KW"/>
</dbReference>
<evidence type="ECO:0000256" key="5">
    <source>
        <dbReference type="ARBA" id="ARBA00022963"/>
    </source>
</evidence>
<dbReference type="Gene3D" id="3.40.50.300">
    <property type="entry name" value="P-loop containing nucleotide triphosphate hydrolases"/>
    <property type="match status" value="1"/>
</dbReference>
<comment type="caution">
    <text evidence="8">Lacks conserved residue(s) required for the propagation of feature annotation.</text>
</comment>
<accession>A0A8E2EC54</accession>
<reference evidence="12 13" key="1">
    <citation type="journal article" date="2016" name="Nat. Commun.">
        <title>Ectomycorrhizal ecology is imprinted in the genome of the dominant symbiotic fungus Cenococcum geophilum.</title>
        <authorList>
            <consortium name="DOE Joint Genome Institute"/>
            <person name="Peter M."/>
            <person name="Kohler A."/>
            <person name="Ohm R.A."/>
            <person name="Kuo A."/>
            <person name="Krutzmann J."/>
            <person name="Morin E."/>
            <person name="Arend M."/>
            <person name="Barry K.W."/>
            <person name="Binder M."/>
            <person name="Choi C."/>
            <person name="Clum A."/>
            <person name="Copeland A."/>
            <person name="Grisel N."/>
            <person name="Haridas S."/>
            <person name="Kipfer T."/>
            <person name="LaButti K."/>
            <person name="Lindquist E."/>
            <person name="Lipzen A."/>
            <person name="Maire R."/>
            <person name="Meier B."/>
            <person name="Mihaltcheva S."/>
            <person name="Molinier V."/>
            <person name="Murat C."/>
            <person name="Poggeler S."/>
            <person name="Quandt C.A."/>
            <person name="Sperisen C."/>
            <person name="Tritt A."/>
            <person name="Tisserant E."/>
            <person name="Crous P.W."/>
            <person name="Henrissat B."/>
            <person name="Nehls U."/>
            <person name="Egli S."/>
            <person name="Spatafora J.W."/>
            <person name="Grigoriev I.V."/>
            <person name="Martin F.M."/>
        </authorList>
    </citation>
    <scope>NUCLEOTIDE SEQUENCE [LARGE SCALE GENOMIC DNA]</scope>
    <source>
        <strain evidence="12 13">CBS 459.81</strain>
    </source>
</reference>
<evidence type="ECO:0000256" key="6">
    <source>
        <dbReference type="ARBA" id="ARBA00023098"/>
    </source>
</evidence>
<evidence type="ECO:0000256" key="7">
    <source>
        <dbReference type="PROSITE-ProRule" id="PRU00024"/>
    </source>
</evidence>
<evidence type="ECO:0000259" key="10">
    <source>
        <dbReference type="PROSITE" id="PS50119"/>
    </source>
</evidence>
<dbReference type="Pfam" id="PF01734">
    <property type="entry name" value="Patatin"/>
    <property type="match status" value="1"/>
</dbReference>
<evidence type="ECO:0000256" key="2">
    <source>
        <dbReference type="ARBA" id="ARBA00022771"/>
    </source>
</evidence>
<organism evidence="12 13">
    <name type="scientific">Lepidopterella palustris CBS 459.81</name>
    <dbReference type="NCBI Taxonomy" id="1314670"/>
    <lineage>
        <taxon>Eukaryota</taxon>
        <taxon>Fungi</taxon>
        <taxon>Dikarya</taxon>
        <taxon>Ascomycota</taxon>
        <taxon>Pezizomycotina</taxon>
        <taxon>Dothideomycetes</taxon>
        <taxon>Pleosporomycetidae</taxon>
        <taxon>Mytilinidiales</taxon>
        <taxon>Argynnaceae</taxon>
        <taxon>Lepidopterella</taxon>
    </lineage>
</organism>
<evidence type="ECO:0000259" key="11">
    <source>
        <dbReference type="PROSITE" id="PS51635"/>
    </source>
</evidence>
<dbReference type="InterPro" id="IPR000315">
    <property type="entry name" value="Znf_B-box"/>
</dbReference>
<keyword evidence="13" id="KW-1185">Reference proteome</keyword>
<dbReference type="Gene3D" id="3.40.1090.10">
    <property type="entry name" value="Cytosolic phospholipase A2 catalytic domain"/>
    <property type="match status" value="1"/>
</dbReference>
<dbReference type="SUPFAM" id="SSF52540">
    <property type="entry name" value="P-loop containing nucleoside triphosphate hydrolases"/>
    <property type="match status" value="1"/>
</dbReference>
<evidence type="ECO:0000256" key="4">
    <source>
        <dbReference type="ARBA" id="ARBA00022833"/>
    </source>
</evidence>
<dbReference type="InterPro" id="IPR002641">
    <property type="entry name" value="PNPLA_dom"/>
</dbReference>
<dbReference type="PROSITE" id="PS50119">
    <property type="entry name" value="ZF_BBOX"/>
    <property type="match status" value="1"/>
</dbReference>
<dbReference type="SUPFAM" id="SSF52151">
    <property type="entry name" value="FabD/lysophospholipase-like"/>
    <property type="match status" value="1"/>
</dbReference>
<keyword evidence="5" id="KW-0442">Lipid degradation</keyword>
<dbReference type="GO" id="GO:0019369">
    <property type="term" value="P:arachidonate metabolic process"/>
    <property type="evidence" value="ECO:0007669"/>
    <property type="project" value="TreeGrafter"/>
</dbReference>
<evidence type="ECO:0000313" key="12">
    <source>
        <dbReference type="EMBL" id="OCK81310.1"/>
    </source>
</evidence>
<dbReference type="AlphaFoldDB" id="A0A8E2EC54"/>
<dbReference type="Proteomes" id="UP000250266">
    <property type="component" value="Unassembled WGS sequence"/>
</dbReference>
<sequence>MEEQDSEAVACLSCQDRQSELFFCNVCKFTLCARCWDQQLVHKIGIPHEKTGLDLERRIRRVFTHSIDDTAYERLHTDDQDSIWFDIGYSGFSDDLVLRDYGKYADLICGADSRRPEFRQRRSNLTVQPMVDLKSCHPGLVSLVGETGAGKSTLVKLLVLTTAPPSSDDRFPTPVAGIPGQHIPTSAGIHLYADPQTIASAKPVLYADCEGIDGGTAEPRAAIYRRGRLGSIDSTPLSETSGETPFYVQRRLAWANDDEKRSRGFAVTHLYPRILFAFSDVVVFVHLNPRTIEDVLEKLMKWAAEAETSSNQPVLPYAILVLNQCEDNIDPALWDVDAATRVLLESLAESVDKSPVFKTQAKMWRNRGKQIKSVEDLILCYYSRLRVVRIPTDFRPKLLHEQALKLHGEVQRGISVVQERKARLRLLLNALDFQVFFQHALDHICTAMDKPFDFVQASFSNSRLSSDFSQSILSMAIALKKSSSPPDAAVIFDKLSNLIASCIMLDAIRNHVRGTADRILPKYSARIEAALVEFCDRHWPCEYVQIDPYPQSSGANWDNSVLFTVASQRILRLQCTNVKAAHGTRGHQLDDGRYFASGNYHSRFSVETQKSGILNKIYFVLHHLLDNLSNSSRPGETQLDTASRIHRDEILNPFFNANERGRFTEFQNAKFCSSCLFEAVYHTLPCGHSLCRECIKAYGLWKSKTVVEVLRCPLSAHSRIQQQSRSIYLKPNEAGLRILCLDDGGVNSMVQVEVLKMLEKEFQGRLPLQCFFDMVVGEGTGGVLALGLGSRGWTAQDCEKNLTMLLQQSLVRSRRWLANMSPRQRQSGGWKYHAKRLEEPLKQLFTTDQPLVDQSLDCTTKSNHSVRVAVRTRMIGGYAIIFSNYLSKNTYSDVKFWESARATMAIKPLFKPFVHEKLGPLSLDRARDSVDTVAIAAKEIESAFGDRDQPVLDVVLSLCCCAEQDDATSLVDIAEFTEGTNWRDLLENDRTQSLGVTPTRFQIRLRRPPSFDDLASIDRIQKEVKFQINPMEIRGIAARLFAYLFYVETDNNAHEPSRDGILVQTQILCRLPDGSNEIRQLGELLRTGTFSGLTFVFREEGCQAQGFVIPPETIVTDLIRDHKFSAPKFPVHLTARSAVVHATIYLRNGKEFSLSGFPKQLIKESNSSAPLGAGPGSDSGNSISGRLPVWKAPSLKDLPSPSELSLSPLDRELEDQWPVAELAATRITI</sequence>
<dbReference type="PROSITE" id="PS00518">
    <property type="entry name" value="ZF_RING_1"/>
    <property type="match status" value="1"/>
</dbReference>
<dbReference type="SMART" id="SM00184">
    <property type="entry name" value="RING"/>
    <property type="match status" value="1"/>
</dbReference>
<dbReference type="PANTHER" id="PTHR24185">
    <property type="entry name" value="CALCIUM-INDEPENDENT PHOSPHOLIPASE A2-GAMMA"/>
    <property type="match status" value="1"/>
</dbReference>
<evidence type="ECO:0000259" key="9">
    <source>
        <dbReference type="PROSITE" id="PS50089"/>
    </source>
</evidence>
<evidence type="ECO:0000256" key="8">
    <source>
        <dbReference type="PROSITE-ProRule" id="PRU01161"/>
    </source>
</evidence>
<dbReference type="GO" id="GO:0016020">
    <property type="term" value="C:membrane"/>
    <property type="evidence" value="ECO:0007669"/>
    <property type="project" value="TreeGrafter"/>
</dbReference>
<dbReference type="GO" id="GO:0047499">
    <property type="term" value="F:calcium-independent phospholipase A2 activity"/>
    <property type="evidence" value="ECO:0007669"/>
    <property type="project" value="TreeGrafter"/>
</dbReference>
<dbReference type="SUPFAM" id="SSF57850">
    <property type="entry name" value="RING/U-box"/>
    <property type="match status" value="1"/>
</dbReference>
<dbReference type="InterPro" id="IPR001841">
    <property type="entry name" value="Znf_RING"/>
</dbReference>
<feature type="domain" description="RING-type" evidence="9">
    <location>
        <begin position="672"/>
        <end position="714"/>
    </location>
</feature>
<dbReference type="GO" id="GO:0046486">
    <property type="term" value="P:glycerolipid metabolic process"/>
    <property type="evidence" value="ECO:0007669"/>
    <property type="project" value="UniProtKB-ARBA"/>
</dbReference>
<dbReference type="OrthoDB" id="194358at2759"/>
<name>A0A8E2EC54_9PEZI</name>
<dbReference type="InterPro" id="IPR016035">
    <property type="entry name" value="Acyl_Trfase/lysoPLipase"/>
</dbReference>
<feature type="domain" description="B box-type" evidence="10">
    <location>
        <begin position="6"/>
        <end position="53"/>
    </location>
</feature>
<keyword evidence="2 7" id="KW-0863">Zinc-finger</keyword>
<gene>
    <name evidence="12" type="ORF">K432DRAFT_425035</name>
</gene>
<proteinExistence type="predicted"/>
<keyword evidence="4" id="KW-0862">Zinc</keyword>
<evidence type="ECO:0000313" key="13">
    <source>
        <dbReference type="Proteomes" id="UP000250266"/>
    </source>
</evidence>
<dbReference type="EMBL" id="KV744925">
    <property type="protein sequence ID" value="OCK81310.1"/>
    <property type="molecule type" value="Genomic_DNA"/>
</dbReference>
<dbReference type="PROSITE" id="PS50089">
    <property type="entry name" value="ZF_RING_2"/>
    <property type="match status" value="1"/>
</dbReference>
<feature type="domain" description="PNPLA" evidence="11">
    <location>
        <begin position="739"/>
        <end position="937"/>
    </location>
</feature>
<protein>
    <recommendedName>
        <fullName evidence="14">FabD/lysophospholipase-like protein</fullName>
    </recommendedName>
</protein>
<keyword evidence="6" id="KW-0443">Lipid metabolism</keyword>
<dbReference type="InterPro" id="IPR027417">
    <property type="entry name" value="P-loop_NTPase"/>
</dbReference>
<keyword evidence="3" id="KW-0378">Hydrolase</keyword>
<dbReference type="InterPro" id="IPR017907">
    <property type="entry name" value="Znf_RING_CS"/>
</dbReference>
<keyword evidence="1" id="KW-0479">Metal-binding</keyword>
<evidence type="ECO:0000256" key="3">
    <source>
        <dbReference type="ARBA" id="ARBA00022801"/>
    </source>
</evidence>
<dbReference type="PANTHER" id="PTHR24185:SF1">
    <property type="entry name" value="CALCIUM-INDEPENDENT PHOSPHOLIPASE A2-GAMMA"/>
    <property type="match status" value="1"/>
</dbReference>
<dbReference type="PROSITE" id="PS51635">
    <property type="entry name" value="PNPLA"/>
    <property type="match status" value="1"/>
</dbReference>
<evidence type="ECO:0008006" key="14">
    <source>
        <dbReference type="Google" id="ProtNLM"/>
    </source>
</evidence>
<evidence type="ECO:0000256" key="1">
    <source>
        <dbReference type="ARBA" id="ARBA00022723"/>
    </source>
</evidence>
<dbReference type="GO" id="GO:0016042">
    <property type="term" value="P:lipid catabolic process"/>
    <property type="evidence" value="ECO:0007669"/>
    <property type="project" value="UniProtKB-KW"/>
</dbReference>